<comment type="caution">
    <text evidence="1">The sequence shown here is derived from an EMBL/GenBank/DDBJ whole genome shotgun (WGS) entry which is preliminary data.</text>
</comment>
<proteinExistence type="predicted"/>
<sequence>MSLLLQHRYHHQALPTTSLTSGWITKLFSNIRSTRLIASDQPILQIIDHPQLYSDSVHYFVTVSDGIHSLPIIIQISGFSFNIKYKDCIKLLNGYIVSDLRQHQRRTIKVTAFQVISTNEQTIHGFPKPFSQNAPVEESTSWYHVKLDPPVKEAILSLEFSPSVKNLFCVSSLDQRTYFGRITQDEVQTDQKPFHVELMNYTHPDPVLNATMSVDNFVYSSCIHEGQSGSLFKIDFEQSQLISKTPSKSPIFKSKYSSEMNALVGCSWMEK</sequence>
<dbReference type="GeneID" id="68096702"/>
<dbReference type="InterPro" id="IPR012340">
    <property type="entry name" value="NA-bd_OB-fold"/>
</dbReference>
<dbReference type="RefSeq" id="XP_044549255.1">
    <property type="nucleotide sequence ID" value="XM_044693865.1"/>
</dbReference>
<dbReference type="EMBL" id="PYSW02000020">
    <property type="protein sequence ID" value="KAG2383576.1"/>
    <property type="molecule type" value="Genomic_DNA"/>
</dbReference>
<organism evidence="1 2">
    <name type="scientific">Naegleria lovaniensis</name>
    <name type="common">Amoeba</name>
    <dbReference type="NCBI Taxonomy" id="51637"/>
    <lineage>
        <taxon>Eukaryota</taxon>
        <taxon>Discoba</taxon>
        <taxon>Heterolobosea</taxon>
        <taxon>Tetramitia</taxon>
        <taxon>Eutetramitia</taxon>
        <taxon>Vahlkampfiidae</taxon>
        <taxon>Naegleria</taxon>
    </lineage>
</organism>
<gene>
    <name evidence="1" type="ORF">C9374_004247</name>
</gene>
<dbReference type="Gene3D" id="2.40.50.140">
    <property type="entry name" value="Nucleic acid-binding proteins"/>
    <property type="match status" value="1"/>
</dbReference>
<dbReference type="Proteomes" id="UP000816034">
    <property type="component" value="Unassembled WGS sequence"/>
</dbReference>
<reference evidence="1 2" key="1">
    <citation type="journal article" date="2018" name="BMC Genomics">
        <title>The genome of Naegleria lovaniensis, the basis for a comparative approach to unravel pathogenicity factors of the human pathogenic amoeba N. fowleri.</title>
        <authorList>
            <person name="Liechti N."/>
            <person name="Schurch N."/>
            <person name="Bruggmann R."/>
            <person name="Wittwer M."/>
        </authorList>
    </citation>
    <scope>NUCLEOTIDE SEQUENCE [LARGE SCALE GENOMIC DNA]</scope>
    <source>
        <strain evidence="1 2">ATCC 30569</strain>
    </source>
</reference>
<evidence type="ECO:0000313" key="2">
    <source>
        <dbReference type="Proteomes" id="UP000816034"/>
    </source>
</evidence>
<dbReference type="AlphaFoldDB" id="A0AA88GQP8"/>
<evidence type="ECO:0000313" key="1">
    <source>
        <dbReference type="EMBL" id="KAG2383576.1"/>
    </source>
</evidence>
<accession>A0AA88GQP8</accession>
<name>A0AA88GQP8_NAELO</name>
<keyword evidence="2" id="KW-1185">Reference proteome</keyword>
<protein>
    <submittedName>
        <fullName evidence="1">Uncharacterized protein</fullName>
    </submittedName>
</protein>